<feature type="compositionally biased region" description="Acidic residues" evidence="2">
    <location>
        <begin position="256"/>
        <end position="269"/>
    </location>
</feature>
<dbReference type="InterPro" id="IPR013253">
    <property type="entry name" value="Spc7_domain"/>
</dbReference>
<feature type="compositionally biased region" description="Low complexity" evidence="2">
    <location>
        <begin position="644"/>
        <end position="661"/>
    </location>
</feature>
<evidence type="ECO:0000313" key="4">
    <source>
        <dbReference type="EMBL" id="KAJ2900400.1"/>
    </source>
</evidence>
<feature type="compositionally biased region" description="Pro residues" evidence="2">
    <location>
        <begin position="188"/>
        <end position="201"/>
    </location>
</feature>
<dbReference type="Pfam" id="PF18210">
    <property type="entry name" value="Knl1_RWD_C"/>
    <property type="match status" value="1"/>
</dbReference>
<feature type="compositionally biased region" description="Low complexity" evidence="2">
    <location>
        <begin position="605"/>
        <end position="614"/>
    </location>
</feature>
<gene>
    <name evidence="4" type="ORF">MKZ38_002457</name>
</gene>
<dbReference type="GO" id="GO:0034501">
    <property type="term" value="P:protein localization to kinetochore"/>
    <property type="evidence" value="ECO:0007669"/>
    <property type="project" value="TreeGrafter"/>
</dbReference>
<accession>A0AAD5WSE6</accession>
<feature type="compositionally biased region" description="Polar residues" evidence="2">
    <location>
        <begin position="475"/>
        <end position="484"/>
    </location>
</feature>
<dbReference type="GO" id="GO:1990758">
    <property type="term" value="P:mitotic sister chromatid biorientation"/>
    <property type="evidence" value="ECO:0007669"/>
    <property type="project" value="TreeGrafter"/>
</dbReference>
<feature type="compositionally biased region" description="Polar residues" evidence="2">
    <location>
        <begin position="220"/>
        <end position="243"/>
    </location>
</feature>
<protein>
    <submittedName>
        <fullName evidence="4">Chromosome segregation protein</fullName>
    </submittedName>
</protein>
<dbReference type="Pfam" id="PF08317">
    <property type="entry name" value="Spc7"/>
    <property type="match status" value="1"/>
</dbReference>
<feature type="compositionally biased region" description="Polar residues" evidence="2">
    <location>
        <begin position="890"/>
        <end position="914"/>
    </location>
</feature>
<sequence length="1464" mass="161430">MSSRKDLTLHGTRRARKSIGGPSPRKAIDQENATVDVSSTLAASRKKSRSKSMGPGGFDALKSSNGNRRASLAVPSRPPPRSILKPTMPVLQDIPPPKSKKHDLTIDLSQAPGTKVALRTEEQQQAAATERDRLEKEVNDRREARRKSLANRRVSFAAEATLHTFHEIEYMQDSTTSTDSTRRRSSVAPPPQPESDPPSTPPAQAEGDAQSLGTQRDFDQQNQRRSSIMSTGDDTLASTVYSSDSEHGDEVINEQIVEDDGSDSSDSDDVTMMTVDDVTGTSVGSRRTISREATDNIDEALQLARQTARSNAAIDEDEEEIVPGLMGWGKNAAQSRPARRTSDDFTTTTQHGPDSPDDQPMEMTMDMDMEETRPLGGIIKSGGAYRDTNPNEDMSMDVTNVIGGILSQAKDQTQKLNMSTRPSDDSMEEDEPMEITTAMGGIRDPRKAQDNTEMDLEDEDMSMEMTMVMGRVLQNNNAPSGTRSQSRRRTITAPSPEEEDEDVPMELTVEAPMEMTVGLGRILPARSPEREEQGEAMMAMDMTTTVGGIMGQSPEKDDEEGPTMAMEMTTAVSGRLGQLDETTRSVGKRLMEEEANKGDDFLLNSSPFKNSPSPKKIPAPRPDAQSHSLGAFKGKGLRKSLPASKQSTTPQSKSKAPTSKEPTPKTPKDSTTPSRSASPKRKRKMSLSPKKGGLSAATSPKSPAKSPGIFQKDPATGLSTPRVALTPRRLSGFGADRPGLGSPKVSELLDRRTSIGDSASVFSPIQLNRRTVAFEDPNVIEAEIDKERQEEEDREDSRKIMEREADGNTGERDVTLNLKDLIQSLSPSPKYQPLHGRKSLAVGSGRALLGKRPAELDDSDDDQNDGVKRLKGHQGSPVKNVKLQHPPSKAETTGRVTRSSARKSQNLTSGSIGTPSMRFSPVKKQTATTPKDQGRFKDMKQESTPIGVRFDEPATVVDELSIQSYQNEDSEERIHLQDFLNMTSIRFMELNTTKRRATAAPESFVNKSLGEEETASLERCVVAGACTVPMLELYQHSCRELKKYISEGRKIVREIESETFEVNPPLFREYISAAPEYKVLMDNQFKNVKTNARLQSKAMWYEWRMKLQDGLKEGLLQTVAGMDADEKILTKQKNLLDSILLPLLQKFKGLAQENKDRQAYADELADCDPEELDDARQELTELESDVESKKNLIANLRGELDETQTDIGNLKAQKETCVSDIQEAERVREQCRGWSIKDVSVLKARAEAIEKRHGWAITGVSGTVVSMTYKRDIELVFDTRSFKKPNSRSPTDTSNSQIDVWYVAAARERNPQPSTPEKEFFLDLIRDHARGLVQADTEVKDLLSSIANAWGMAATVAKDVKLLNTTFPTQVVKTSDNSIAVKSVIMVKSVQTKVEVILSLRGHSVGGQVEVGFHGEAKVVYGEKFNEPTMAEFLKVKIGDERGANWSDVLVELQQRLVARGRKG</sequence>
<dbReference type="Pfam" id="PF15402">
    <property type="entry name" value="MELT_2"/>
    <property type="match status" value="8"/>
</dbReference>
<feature type="region of interest" description="Disordered" evidence="2">
    <location>
        <begin position="781"/>
        <end position="940"/>
    </location>
</feature>
<dbReference type="PANTHER" id="PTHR28260">
    <property type="entry name" value="SPINDLE POLE BODY COMPONENT SPC105"/>
    <property type="match status" value="1"/>
</dbReference>
<feature type="compositionally biased region" description="Basic and acidic residues" evidence="2">
    <location>
        <begin position="783"/>
        <end position="814"/>
    </location>
</feature>
<evidence type="ECO:0000259" key="3">
    <source>
        <dbReference type="SMART" id="SM00787"/>
    </source>
</evidence>
<feature type="region of interest" description="Disordered" evidence="2">
    <location>
        <begin position="587"/>
        <end position="745"/>
    </location>
</feature>
<reference evidence="4" key="1">
    <citation type="submission" date="2022-07" db="EMBL/GenBank/DDBJ databases">
        <title>Draft genome sequence of Zalerion maritima ATCC 34329, a (micro)plastics degrading marine fungus.</title>
        <authorList>
            <person name="Paco A."/>
            <person name="Goncalves M.F.M."/>
            <person name="Rocha-Santos T.A.P."/>
            <person name="Alves A."/>
        </authorList>
    </citation>
    <scope>NUCLEOTIDE SEQUENCE</scope>
    <source>
        <strain evidence="4">ATCC 34329</strain>
    </source>
</reference>
<feature type="compositionally biased region" description="Polar residues" evidence="2">
    <location>
        <begin position="411"/>
        <end position="421"/>
    </location>
</feature>
<evidence type="ECO:0000256" key="1">
    <source>
        <dbReference type="SAM" id="Coils"/>
    </source>
</evidence>
<organism evidence="4 5">
    <name type="scientific">Zalerion maritima</name>
    <dbReference type="NCBI Taxonomy" id="339359"/>
    <lineage>
        <taxon>Eukaryota</taxon>
        <taxon>Fungi</taxon>
        <taxon>Dikarya</taxon>
        <taxon>Ascomycota</taxon>
        <taxon>Pezizomycotina</taxon>
        <taxon>Sordariomycetes</taxon>
        <taxon>Lulworthiomycetidae</taxon>
        <taxon>Lulworthiales</taxon>
        <taxon>Lulworthiaceae</taxon>
        <taxon>Zalerion</taxon>
    </lineage>
</organism>
<feature type="region of interest" description="Disordered" evidence="2">
    <location>
        <begin position="475"/>
        <end position="503"/>
    </location>
</feature>
<feature type="compositionally biased region" description="Basic and acidic residues" evidence="2">
    <location>
        <begin position="589"/>
        <end position="600"/>
    </location>
</feature>
<feature type="region of interest" description="Disordered" evidence="2">
    <location>
        <begin position="411"/>
        <end position="430"/>
    </location>
</feature>
<dbReference type="EMBL" id="JAKWBI020000173">
    <property type="protein sequence ID" value="KAJ2900400.1"/>
    <property type="molecule type" value="Genomic_DNA"/>
</dbReference>
<name>A0AAD5WSE6_9PEZI</name>
<proteinExistence type="predicted"/>
<evidence type="ECO:0000313" key="5">
    <source>
        <dbReference type="Proteomes" id="UP001201980"/>
    </source>
</evidence>
<feature type="compositionally biased region" description="Low complexity" evidence="2">
    <location>
        <begin position="270"/>
        <end position="285"/>
    </location>
</feature>
<feature type="region of interest" description="Disordered" evidence="2">
    <location>
        <begin position="1"/>
        <end position="292"/>
    </location>
</feature>
<feature type="compositionally biased region" description="Basic and acidic residues" evidence="2">
    <location>
        <begin position="129"/>
        <end position="143"/>
    </location>
</feature>
<dbReference type="PANTHER" id="PTHR28260:SF1">
    <property type="entry name" value="SPINDLE POLE BODY COMPONENT SPC105"/>
    <property type="match status" value="1"/>
</dbReference>
<dbReference type="InterPro" id="IPR033338">
    <property type="entry name" value="Spc105/Spc7"/>
</dbReference>
<evidence type="ECO:0000256" key="2">
    <source>
        <dbReference type="SAM" id="MobiDB-lite"/>
    </source>
</evidence>
<keyword evidence="5" id="KW-1185">Reference proteome</keyword>
<feature type="domain" description="Spc7 kinetochore protein" evidence="3">
    <location>
        <begin position="962"/>
        <end position="1278"/>
    </location>
</feature>
<feature type="compositionally biased region" description="Low complexity" evidence="2">
    <location>
        <begin position="695"/>
        <end position="707"/>
    </location>
</feature>
<dbReference type="GO" id="GO:0000776">
    <property type="term" value="C:kinetochore"/>
    <property type="evidence" value="ECO:0007669"/>
    <property type="project" value="TreeGrafter"/>
</dbReference>
<feature type="coiled-coil region" evidence="1">
    <location>
        <begin position="1172"/>
        <end position="1213"/>
    </location>
</feature>
<dbReference type="SMART" id="SM00787">
    <property type="entry name" value="Spc7"/>
    <property type="match status" value="1"/>
</dbReference>
<dbReference type="Proteomes" id="UP001201980">
    <property type="component" value="Unassembled WGS sequence"/>
</dbReference>
<dbReference type="InterPro" id="IPR040850">
    <property type="entry name" value="Knl1_RWD_C"/>
</dbReference>
<dbReference type="GO" id="GO:0007094">
    <property type="term" value="P:mitotic spindle assembly checkpoint signaling"/>
    <property type="evidence" value="ECO:0007669"/>
    <property type="project" value="TreeGrafter"/>
</dbReference>
<keyword evidence="1" id="KW-0175">Coiled coil</keyword>
<feature type="region of interest" description="Disordered" evidence="2">
    <location>
        <begin position="329"/>
        <end position="362"/>
    </location>
</feature>
<dbReference type="SMART" id="SM01315">
    <property type="entry name" value="Spc7_N"/>
    <property type="match status" value="1"/>
</dbReference>
<comment type="caution">
    <text evidence="4">The sequence shown here is derived from an EMBL/GenBank/DDBJ whole genome shotgun (WGS) entry which is preliminary data.</text>
</comment>